<dbReference type="Proteomes" id="UP001499882">
    <property type="component" value="Unassembled WGS sequence"/>
</dbReference>
<evidence type="ECO:0000313" key="1">
    <source>
        <dbReference type="EMBL" id="GAA4746765.1"/>
    </source>
</evidence>
<name>A0ABP8Z5N9_9ACTN</name>
<evidence type="ECO:0000313" key="2">
    <source>
        <dbReference type="Proteomes" id="UP001499882"/>
    </source>
</evidence>
<dbReference type="EMBL" id="BAABKN010000023">
    <property type="protein sequence ID" value="GAA4746765.1"/>
    <property type="molecule type" value="Genomic_DNA"/>
</dbReference>
<sequence length="95" mass="10132">MPVVGLQTRLAELAPPRLPVPPGGDPAADVHVGVQPEHRVQVLAHVGLWELRATEGGHGGADPEHRHAVEERSAAALIPAYESVTTRFAAWLANR</sequence>
<keyword evidence="2" id="KW-1185">Reference proteome</keyword>
<proteinExistence type="predicted"/>
<comment type="caution">
    <text evidence="1">The sequence shown here is derived from an EMBL/GenBank/DDBJ whole genome shotgun (WGS) entry which is preliminary data.</text>
</comment>
<reference evidence="2" key="1">
    <citation type="journal article" date="2019" name="Int. J. Syst. Evol. Microbiol.">
        <title>The Global Catalogue of Microorganisms (GCM) 10K type strain sequencing project: providing services to taxonomists for standard genome sequencing and annotation.</title>
        <authorList>
            <consortium name="The Broad Institute Genomics Platform"/>
            <consortium name="The Broad Institute Genome Sequencing Center for Infectious Disease"/>
            <person name="Wu L."/>
            <person name="Ma J."/>
        </authorList>
    </citation>
    <scope>NUCLEOTIDE SEQUENCE [LARGE SCALE GENOMIC DNA]</scope>
    <source>
        <strain evidence="2">JCM 18532</strain>
    </source>
</reference>
<gene>
    <name evidence="1" type="ORF">GCM10023350_34360</name>
</gene>
<protein>
    <submittedName>
        <fullName evidence="1">Uncharacterized protein</fullName>
    </submittedName>
</protein>
<organism evidence="1 2">
    <name type="scientific">Nocardioides endophyticus</name>
    <dbReference type="NCBI Taxonomy" id="1353775"/>
    <lineage>
        <taxon>Bacteria</taxon>
        <taxon>Bacillati</taxon>
        <taxon>Actinomycetota</taxon>
        <taxon>Actinomycetes</taxon>
        <taxon>Propionibacteriales</taxon>
        <taxon>Nocardioidaceae</taxon>
        <taxon>Nocardioides</taxon>
    </lineage>
</organism>
<accession>A0ABP8Z5N9</accession>